<accession>D2UZ83</accession>
<reference evidence="2 3" key="1">
    <citation type="journal article" date="2010" name="Cell">
        <title>The genome of Naegleria gruberi illuminates early eukaryotic versatility.</title>
        <authorList>
            <person name="Fritz-Laylin L.K."/>
            <person name="Prochnik S.E."/>
            <person name="Ginger M.L."/>
            <person name="Dacks J.B."/>
            <person name="Carpenter M.L."/>
            <person name="Field M.C."/>
            <person name="Kuo A."/>
            <person name="Paredez A."/>
            <person name="Chapman J."/>
            <person name="Pham J."/>
            <person name="Shu S."/>
            <person name="Neupane R."/>
            <person name="Cipriano M."/>
            <person name="Mancuso J."/>
            <person name="Tu H."/>
            <person name="Salamov A."/>
            <person name="Lindquist E."/>
            <person name="Shapiro H."/>
            <person name="Lucas S."/>
            <person name="Grigoriev I.V."/>
            <person name="Cande W.Z."/>
            <person name="Fulton C."/>
            <person name="Rokhsar D.S."/>
            <person name="Dawson S.C."/>
        </authorList>
    </citation>
    <scope>NUCLEOTIDE SEQUENCE [LARGE SCALE GENOMIC DNA]</scope>
    <source>
        <strain evidence="2 3">NEG-M</strain>
    </source>
</reference>
<dbReference type="Proteomes" id="UP000006671">
    <property type="component" value="Unassembled WGS sequence"/>
</dbReference>
<gene>
    <name evidence="2" type="ORF">NAEGRDRAFT_61844</name>
</gene>
<keyword evidence="1" id="KW-0472">Membrane</keyword>
<evidence type="ECO:0000313" key="3">
    <source>
        <dbReference type="Proteomes" id="UP000006671"/>
    </source>
</evidence>
<dbReference type="RefSeq" id="XP_002682851.1">
    <property type="nucleotide sequence ID" value="XM_002682805.1"/>
</dbReference>
<keyword evidence="1" id="KW-0812">Transmembrane</keyword>
<dbReference type="InParanoid" id="D2UZ83"/>
<feature type="transmembrane region" description="Helical" evidence="1">
    <location>
        <begin position="72"/>
        <end position="91"/>
    </location>
</feature>
<proteinExistence type="predicted"/>
<evidence type="ECO:0000256" key="1">
    <source>
        <dbReference type="SAM" id="Phobius"/>
    </source>
</evidence>
<dbReference type="GeneID" id="8863238"/>
<name>D2UZ83_NAEGR</name>
<dbReference type="EMBL" id="GG738846">
    <property type="protein sequence ID" value="EFC50107.1"/>
    <property type="molecule type" value="Genomic_DNA"/>
</dbReference>
<dbReference type="KEGG" id="ngr:NAEGRDRAFT_61844"/>
<dbReference type="VEuPathDB" id="AmoebaDB:NAEGRDRAFT_61844"/>
<keyword evidence="1" id="KW-1133">Transmembrane helix</keyword>
<dbReference type="OrthoDB" id="10259453at2759"/>
<dbReference type="AlphaFoldDB" id="D2UZ83"/>
<feature type="transmembrane region" description="Helical" evidence="1">
    <location>
        <begin position="97"/>
        <end position="119"/>
    </location>
</feature>
<sequence>MSQPIYYTEDEAQKESYKGFSEKLNQTLIESVPDEVVRETQNDTLVKTKYKAPKKENPVTSKLEFAPLARNLQIGSIYTLFICGFTSVVMTPSDPIWASYIPGGYCILLSFILYVWCFFSEFNKQDKVTVEDILNPKQWPEHVCTFLSILYRNETQCVFCFL</sequence>
<protein>
    <submittedName>
        <fullName evidence="2">Predicted protein</fullName>
    </submittedName>
</protein>
<evidence type="ECO:0000313" key="2">
    <source>
        <dbReference type="EMBL" id="EFC50107.1"/>
    </source>
</evidence>
<keyword evidence="3" id="KW-1185">Reference proteome</keyword>
<organism evidence="3">
    <name type="scientific">Naegleria gruberi</name>
    <name type="common">Amoeba</name>
    <dbReference type="NCBI Taxonomy" id="5762"/>
    <lineage>
        <taxon>Eukaryota</taxon>
        <taxon>Discoba</taxon>
        <taxon>Heterolobosea</taxon>
        <taxon>Tetramitia</taxon>
        <taxon>Eutetramitia</taxon>
        <taxon>Vahlkampfiidae</taxon>
        <taxon>Naegleria</taxon>
    </lineage>
</organism>